<dbReference type="EMBL" id="LXQA011448274">
    <property type="protein sequence ID" value="MCI97592.1"/>
    <property type="molecule type" value="Genomic_DNA"/>
</dbReference>
<evidence type="ECO:0000313" key="2">
    <source>
        <dbReference type="EMBL" id="MCI97592.1"/>
    </source>
</evidence>
<sequence length="57" mass="6647">MKESKRPSGYIPEPDLEGIQPLVYEVQQEETIKQEIIKPTGGQKRPRPNNDDERRNN</sequence>
<dbReference type="Proteomes" id="UP000265520">
    <property type="component" value="Unassembled WGS sequence"/>
</dbReference>
<feature type="region of interest" description="Disordered" evidence="1">
    <location>
        <begin position="33"/>
        <end position="57"/>
    </location>
</feature>
<dbReference type="AlphaFoldDB" id="A0A392WD17"/>
<organism evidence="2 3">
    <name type="scientific">Trifolium medium</name>
    <dbReference type="NCBI Taxonomy" id="97028"/>
    <lineage>
        <taxon>Eukaryota</taxon>
        <taxon>Viridiplantae</taxon>
        <taxon>Streptophyta</taxon>
        <taxon>Embryophyta</taxon>
        <taxon>Tracheophyta</taxon>
        <taxon>Spermatophyta</taxon>
        <taxon>Magnoliopsida</taxon>
        <taxon>eudicotyledons</taxon>
        <taxon>Gunneridae</taxon>
        <taxon>Pentapetalae</taxon>
        <taxon>rosids</taxon>
        <taxon>fabids</taxon>
        <taxon>Fabales</taxon>
        <taxon>Fabaceae</taxon>
        <taxon>Papilionoideae</taxon>
        <taxon>50 kb inversion clade</taxon>
        <taxon>NPAAA clade</taxon>
        <taxon>Hologalegina</taxon>
        <taxon>IRL clade</taxon>
        <taxon>Trifolieae</taxon>
        <taxon>Trifolium</taxon>
    </lineage>
</organism>
<protein>
    <submittedName>
        <fullName evidence="2">Uncharacterized protein</fullName>
    </submittedName>
</protein>
<feature type="compositionally biased region" description="Basic and acidic residues" evidence="1">
    <location>
        <begin position="48"/>
        <end position="57"/>
    </location>
</feature>
<proteinExistence type="predicted"/>
<accession>A0A392WD17</accession>
<evidence type="ECO:0000256" key="1">
    <source>
        <dbReference type="SAM" id="MobiDB-lite"/>
    </source>
</evidence>
<name>A0A392WD17_9FABA</name>
<evidence type="ECO:0000313" key="3">
    <source>
        <dbReference type="Proteomes" id="UP000265520"/>
    </source>
</evidence>
<comment type="caution">
    <text evidence="2">The sequence shown here is derived from an EMBL/GenBank/DDBJ whole genome shotgun (WGS) entry which is preliminary data.</text>
</comment>
<feature type="non-terminal residue" evidence="2">
    <location>
        <position position="57"/>
    </location>
</feature>
<keyword evidence="3" id="KW-1185">Reference proteome</keyword>
<reference evidence="2 3" key="1">
    <citation type="journal article" date="2018" name="Front. Plant Sci.">
        <title>Red Clover (Trifolium pratense) and Zigzag Clover (T. medium) - A Picture of Genomic Similarities and Differences.</title>
        <authorList>
            <person name="Dluhosova J."/>
            <person name="Istvanek J."/>
            <person name="Nedelnik J."/>
            <person name="Repkova J."/>
        </authorList>
    </citation>
    <scope>NUCLEOTIDE SEQUENCE [LARGE SCALE GENOMIC DNA]</scope>
    <source>
        <strain evidence="3">cv. 10/8</strain>
        <tissue evidence="2">Leaf</tissue>
    </source>
</reference>